<sequence>MSSAPEPGWPHSPAGHPSAGHPSAGHPPAGHPSAGQTPPPAASFSWRLKHSWWLLLPVLGLSCLGGVGFLYVGLRARRPAWWIAGIGYLLIGWTAFILTGEAQRGSGLADWMAGLVLVVWITSIVHAFMINSAWLRWRAGYRPWYTEQRPGGPSGAYPPGTLAPPPGLSPATPPAQPTSPGFAPVGSAQQAAAYYGPGPAAATGPAQGAGPVGPLDVNAARLDDLAALPGFDPQRARQVLTERDRRGGFGSLTEFTAAAGLAPHEYARLRDLLVCPPPGRPAAGQPPQGRVLDV</sequence>
<dbReference type="Gene3D" id="1.10.150.320">
    <property type="entry name" value="Photosystem II 12 kDa extrinsic protein"/>
    <property type="match status" value="1"/>
</dbReference>
<evidence type="ECO:0008006" key="5">
    <source>
        <dbReference type="Google" id="ProtNLM"/>
    </source>
</evidence>
<feature type="transmembrane region" description="Helical" evidence="2">
    <location>
        <begin position="111"/>
        <end position="135"/>
    </location>
</feature>
<name>A0A4R0G2Z8_9ACTN</name>
<feature type="region of interest" description="Disordered" evidence="1">
    <location>
        <begin position="152"/>
        <end position="184"/>
    </location>
</feature>
<feature type="region of interest" description="Disordered" evidence="1">
    <location>
        <begin position="1"/>
        <end position="40"/>
    </location>
</feature>
<keyword evidence="4" id="KW-1185">Reference proteome</keyword>
<dbReference type="Pfam" id="PF12836">
    <property type="entry name" value="HHH_3"/>
    <property type="match status" value="1"/>
</dbReference>
<dbReference type="RefSeq" id="WP_131308356.1">
    <property type="nucleotide sequence ID" value="NZ_SJJR01000026.1"/>
</dbReference>
<keyword evidence="2" id="KW-1133">Transmembrane helix</keyword>
<organism evidence="3 4">
    <name type="scientific">Micromonospora zingiberis</name>
    <dbReference type="NCBI Taxonomy" id="2053011"/>
    <lineage>
        <taxon>Bacteria</taxon>
        <taxon>Bacillati</taxon>
        <taxon>Actinomycetota</taxon>
        <taxon>Actinomycetes</taxon>
        <taxon>Micromonosporales</taxon>
        <taxon>Micromonosporaceae</taxon>
        <taxon>Micromonospora</taxon>
    </lineage>
</organism>
<evidence type="ECO:0000256" key="2">
    <source>
        <dbReference type="SAM" id="Phobius"/>
    </source>
</evidence>
<proteinExistence type="predicted"/>
<feature type="transmembrane region" description="Helical" evidence="2">
    <location>
        <begin position="81"/>
        <end position="99"/>
    </location>
</feature>
<reference evidence="3 4" key="1">
    <citation type="submission" date="2019-02" db="EMBL/GenBank/DDBJ databases">
        <title>Jishengella sp. nov., isolated from a root of Zingiber montanum.</title>
        <authorList>
            <person name="Kuncharoen N."/>
            <person name="Kudo T."/>
            <person name="Masahiro Y."/>
            <person name="Ohkuma M."/>
            <person name="Tanasupawat S."/>
        </authorList>
    </citation>
    <scope>NUCLEOTIDE SEQUENCE [LARGE SCALE GENOMIC DNA]</scope>
    <source>
        <strain evidence="3 4">PLAI 1-1</strain>
    </source>
</reference>
<feature type="compositionally biased region" description="Low complexity" evidence="1">
    <location>
        <begin position="11"/>
        <end position="35"/>
    </location>
</feature>
<evidence type="ECO:0000313" key="4">
    <source>
        <dbReference type="Proteomes" id="UP000292274"/>
    </source>
</evidence>
<protein>
    <recommendedName>
        <fullName evidence="5">Helix-hairpin-helix domain-containing protein</fullName>
    </recommendedName>
</protein>
<gene>
    <name evidence="3" type="ORF">E0H26_26205</name>
</gene>
<dbReference type="EMBL" id="SJJR01000026">
    <property type="protein sequence ID" value="TCB90984.1"/>
    <property type="molecule type" value="Genomic_DNA"/>
</dbReference>
<accession>A0A4R0G2Z8</accession>
<dbReference type="Proteomes" id="UP000292274">
    <property type="component" value="Unassembled WGS sequence"/>
</dbReference>
<dbReference type="SUPFAM" id="SSF47781">
    <property type="entry name" value="RuvA domain 2-like"/>
    <property type="match status" value="1"/>
</dbReference>
<feature type="compositionally biased region" description="Pro residues" evidence="1">
    <location>
        <begin position="161"/>
        <end position="177"/>
    </location>
</feature>
<dbReference type="AlphaFoldDB" id="A0A4R0G2Z8"/>
<dbReference type="OrthoDB" id="9790239at2"/>
<feature type="transmembrane region" description="Helical" evidence="2">
    <location>
        <begin position="52"/>
        <end position="74"/>
    </location>
</feature>
<comment type="caution">
    <text evidence="3">The sequence shown here is derived from an EMBL/GenBank/DDBJ whole genome shotgun (WGS) entry which is preliminary data.</text>
</comment>
<evidence type="ECO:0000313" key="3">
    <source>
        <dbReference type="EMBL" id="TCB90984.1"/>
    </source>
</evidence>
<evidence type="ECO:0000256" key="1">
    <source>
        <dbReference type="SAM" id="MobiDB-lite"/>
    </source>
</evidence>
<keyword evidence="2" id="KW-0812">Transmembrane</keyword>
<dbReference type="InterPro" id="IPR010994">
    <property type="entry name" value="RuvA_2-like"/>
</dbReference>
<keyword evidence="2" id="KW-0472">Membrane</keyword>